<dbReference type="Proteomes" id="UP000275267">
    <property type="component" value="Unassembled WGS sequence"/>
</dbReference>
<name>A0A3L6SSP4_PANMI</name>
<evidence type="ECO:0000313" key="1">
    <source>
        <dbReference type="EMBL" id="RLN25706.1"/>
    </source>
</evidence>
<sequence>MCSLPSFALHHESLLCTSLISIHSQYHSQYHSNASVLLEAAISKHSSSSFPASSFIDAFFAAYEDSGTAATTRGLHLLVHAYARLRLPGEALEACRYLAHRGVLPSLSAFNAALQ</sequence>
<organism evidence="1 2">
    <name type="scientific">Panicum miliaceum</name>
    <name type="common">Proso millet</name>
    <name type="synonym">Broomcorn millet</name>
    <dbReference type="NCBI Taxonomy" id="4540"/>
    <lineage>
        <taxon>Eukaryota</taxon>
        <taxon>Viridiplantae</taxon>
        <taxon>Streptophyta</taxon>
        <taxon>Embryophyta</taxon>
        <taxon>Tracheophyta</taxon>
        <taxon>Spermatophyta</taxon>
        <taxon>Magnoliopsida</taxon>
        <taxon>Liliopsida</taxon>
        <taxon>Poales</taxon>
        <taxon>Poaceae</taxon>
        <taxon>PACMAD clade</taxon>
        <taxon>Panicoideae</taxon>
        <taxon>Panicodae</taxon>
        <taxon>Paniceae</taxon>
        <taxon>Panicinae</taxon>
        <taxon>Panicum</taxon>
        <taxon>Panicum sect. Panicum</taxon>
    </lineage>
</organism>
<keyword evidence="2" id="KW-1185">Reference proteome</keyword>
<evidence type="ECO:0000313" key="2">
    <source>
        <dbReference type="Proteomes" id="UP000275267"/>
    </source>
</evidence>
<evidence type="ECO:0008006" key="3">
    <source>
        <dbReference type="Google" id="ProtNLM"/>
    </source>
</evidence>
<dbReference type="AlphaFoldDB" id="A0A3L6SSP4"/>
<accession>A0A3L6SSP4</accession>
<gene>
    <name evidence="1" type="ORF">C2845_PM07G00260</name>
</gene>
<dbReference type="EMBL" id="PQIB02000004">
    <property type="protein sequence ID" value="RLN25706.1"/>
    <property type="molecule type" value="Genomic_DNA"/>
</dbReference>
<reference evidence="2" key="1">
    <citation type="journal article" date="2019" name="Nat. Commun.">
        <title>The genome of broomcorn millet.</title>
        <authorList>
            <person name="Zou C."/>
            <person name="Miki D."/>
            <person name="Li D."/>
            <person name="Tang Q."/>
            <person name="Xiao L."/>
            <person name="Rajput S."/>
            <person name="Deng P."/>
            <person name="Jia W."/>
            <person name="Huang R."/>
            <person name="Zhang M."/>
            <person name="Sun Y."/>
            <person name="Hu J."/>
            <person name="Fu X."/>
            <person name="Schnable P.S."/>
            <person name="Li F."/>
            <person name="Zhang H."/>
            <person name="Feng B."/>
            <person name="Zhu X."/>
            <person name="Liu R."/>
            <person name="Schnable J.C."/>
            <person name="Zhu J.-K."/>
            <person name="Zhang H."/>
        </authorList>
    </citation>
    <scope>NUCLEOTIDE SEQUENCE [LARGE SCALE GENOMIC DNA]</scope>
</reference>
<protein>
    <recommendedName>
        <fullName evidence="3">Pentatricopeptide repeat-containing protein</fullName>
    </recommendedName>
</protein>
<proteinExistence type="predicted"/>
<dbReference type="STRING" id="4540.A0A3L6SSP4"/>
<comment type="caution">
    <text evidence="1">The sequence shown here is derived from an EMBL/GenBank/DDBJ whole genome shotgun (WGS) entry which is preliminary data.</text>
</comment>